<accession>A0A4C1TLD2</accession>
<sequence>MELVQKERIPVPLSQSGRARRARQRSYNRRKRQRQKAVCRHFPAARMQRNILRVNTKRDIARNGHLTRVLIIVPVEDTSLMRSTTLAQYGSELLTTAITNVVTTSGTDGWFSIDSR</sequence>
<proteinExistence type="predicted"/>
<evidence type="ECO:0000256" key="1">
    <source>
        <dbReference type="SAM" id="MobiDB-lite"/>
    </source>
</evidence>
<evidence type="ECO:0000313" key="2">
    <source>
        <dbReference type="EMBL" id="GBP14864.1"/>
    </source>
</evidence>
<keyword evidence="3" id="KW-1185">Reference proteome</keyword>
<reference evidence="2 3" key="1">
    <citation type="journal article" date="2019" name="Commun. Biol.">
        <title>The bagworm genome reveals a unique fibroin gene that provides high tensile strength.</title>
        <authorList>
            <person name="Kono N."/>
            <person name="Nakamura H."/>
            <person name="Ohtoshi R."/>
            <person name="Tomita M."/>
            <person name="Numata K."/>
            <person name="Arakawa K."/>
        </authorList>
    </citation>
    <scope>NUCLEOTIDE SEQUENCE [LARGE SCALE GENOMIC DNA]</scope>
</reference>
<organism evidence="2 3">
    <name type="scientific">Eumeta variegata</name>
    <name type="common">Bagworm moth</name>
    <name type="synonym">Eumeta japonica</name>
    <dbReference type="NCBI Taxonomy" id="151549"/>
    <lineage>
        <taxon>Eukaryota</taxon>
        <taxon>Metazoa</taxon>
        <taxon>Ecdysozoa</taxon>
        <taxon>Arthropoda</taxon>
        <taxon>Hexapoda</taxon>
        <taxon>Insecta</taxon>
        <taxon>Pterygota</taxon>
        <taxon>Neoptera</taxon>
        <taxon>Endopterygota</taxon>
        <taxon>Lepidoptera</taxon>
        <taxon>Glossata</taxon>
        <taxon>Ditrysia</taxon>
        <taxon>Tineoidea</taxon>
        <taxon>Psychidae</taxon>
        <taxon>Oiketicinae</taxon>
        <taxon>Eumeta</taxon>
    </lineage>
</organism>
<evidence type="ECO:0000313" key="3">
    <source>
        <dbReference type="Proteomes" id="UP000299102"/>
    </source>
</evidence>
<name>A0A4C1TLD2_EUMVA</name>
<comment type="caution">
    <text evidence="2">The sequence shown here is derived from an EMBL/GenBank/DDBJ whole genome shotgun (WGS) entry which is preliminary data.</text>
</comment>
<dbReference type="Proteomes" id="UP000299102">
    <property type="component" value="Unassembled WGS sequence"/>
</dbReference>
<protein>
    <submittedName>
        <fullName evidence="2">Uncharacterized protein</fullName>
    </submittedName>
</protein>
<feature type="region of interest" description="Disordered" evidence="1">
    <location>
        <begin position="1"/>
        <end position="38"/>
    </location>
</feature>
<dbReference type="EMBL" id="BGZK01000067">
    <property type="protein sequence ID" value="GBP14864.1"/>
    <property type="molecule type" value="Genomic_DNA"/>
</dbReference>
<gene>
    <name evidence="2" type="ORF">EVAR_75448_1</name>
</gene>
<dbReference type="AlphaFoldDB" id="A0A4C1TLD2"/>
<feature type="compositionally biased region" description="Basic residues" evidence="1">
    <location>
        <begin position="18"/>
        <end position="38"/>
    </location>
</feature>